<comment type="caution">
    <text evidence="14">The sequence shown here is derived from an EMBL/GenBank/DDBJ whole genome shotgun (WGS) entry which is preliminary data.</text>
</comment>
<sequence>MAFSSSSDNDDVLSEINITPLVDVMLVLLVAFIVTAPLLNNAVHVNLPKTVATAPADQKPAVTVSVDAKGVVYLDKRPSDLRLIGAELSVLKANNPELALNLQADEGVPYGIVAKLMAAIEHAGISRLSVLTSNNG</sequence>
<evidence type="ECO:0000256" key="6">
    <source>
        <dbReference type="ARBA" id="ARBA00022475"/>
    </source>
</evidence>
<dbReference type="GO" id="GO:0015031">
    <property type="term" value="P:protein transport"/>
    <property type="evidence" value="ECO:0007669"/>
    <property type="project" value="UniProtKB-KW"/>
</dbReference>
<evidence type="ECO:0000256" key="9">
    <source>
        <dbReference type="ARBA" id="ARBA00022927"/>
    </source>
</evidence>
<dbReference type="Proteomes" id="UP000283709">
    <property type="component" value="Unassembled WGS sequence"/>
</dbReference>
<keyword evidence="9 12" id="KW-0653">Protein transport</keyword>
<keyword evidence="5 12" id="KW-0813">Transport</keyword>
<dbReference type="AlphaFoldDB" id="A0A3R7E543"/>
<dbReference type="GO" id="GO:0005886">
    <property type="term" value="C:plasma membrane"/>
    <property type="evidence" value="ECO:0007669"/>
    <property type="project" value="UniProtKB-SubCell"/>
</dbReference>
<keyword evidence="6" id="KW-1003">Cell membrane</keyword>
<comment type="subunit">
    <text evidence="4">The accessory proteins ExbB and ExbD seem to form a complex with TonB.</text>
</comment>
<feature type="transmembrane region" description="Helical" evidence="13">
    <location>
        <begin position="20"/>
        <end position="39"/>
    </location>
</feature>
<accession>A0A3R7E543</accession>
<comment type="subcellular location">
    <subcellularLocation>
        <location evidence="2">Cell inner membrane</location>
        <topology evidence="2">Single-pass type II membrane protein</topology>
    </subcellularLocation>
    <subcellularLocation>
        <location evidence="12">Cell membrane</location>
        <topology evidence="12">Single-pass type II membrane protein</topology>
    </subcellularLocation>
</comment>
<gene>
    <name evidence="14" type="ORF">BCY88_32930</name>
</gene>
<keyword evidence="10 13" id="KW-1133">Transmembrane helix</keyword>
<evidence type="ECO:0000256" key="10">
    <source>
        <dbReference type="ARBA" id="ARBA00022989"/>
    </source>
</evidence>
<dbReference type="Pfam" id="PF02472">
    <property type="entry name" value="ExbD"/>
    <property type="match status" value="1"/>
</dbReference>
<proteinExistence type="inferred from homology"/>
<evidence type="ECO:0000256" key="4">
    <source>
        <dbReference type="ARBA" id="ARBA00011471"/>
    </source>
</evidence>
<dbReference type="PANTHER" id="PTHR30558">
    <property type="entry name" value="EXBD MEMBRANE COMPONENT OF PMF-DRIVEN MACROMOLECULE IMPORT SYSTEM"/>
    <property type="match status" value="1"/>
</dbReference>
<evidence type="ECO:0000313" key="15">
    <source>
        <dbReference type="Proteomes" id="UP000283709"/>
    </source>
</evidence>
<keyword evidence="7" id="KW-0997">Cell inner membrane</keyword>
<evidence type="ECO:0000256" key="2">
    <source>
        <dbReference type="ARBA" id="ARBA00004249"/>
    </source>
</evidence>
<evidence type="ECO:0000256" key="13">
    <source>
        <dbReference type="SAM" id="Phobius"/>
    </source>
</evidence>
<dbReference type="RefSeq" id="WP_120346849.1">
    <property type="nucleotide sequence ID" value="NZ_MCAS01000029.1"/>
</dbReference>
<reference evidence="14 15" key="1">
    <citation type="submission" date="2016-07" db="EMBL/GenBank/DDBJ databases">
        <title>Genome analysis of Burkholderia fungorum ES3-20.</title>
        <authorList>
            <person name="Xu D."/>
            <person name="Yao R."/>
            <person name="Zheng S."/>
        </authorList>
    </citation>
    <scope>NUCLEOTIDE SEQUENCE [LARGE SCALE GENOMIC DNA]</scope>
    <source>
        <strain evidence="14 15">ES3-20</strain>
    </source>
</reference>
<evidence type="ECO:0000256" key="3">
    <source>
        <dbReference type="ARBA" id="ARBA00005811"/>
    </source>
</evidence>
<evidence type="ECO:0000256" key="8">
    <source>
        <dbReference type="ARBA" id="ARBA00022692"/>
    </source>
</evidence>
<name>A0A3R7E543_9BURK</name>
<evidence type="ECO:0000256" key="11">
    <source>
        <dbReference type="ARBA" id="ARBA00023136"/>
    </source>
</evidence>
<keyword evidence="11 13" id="KW-0472">Membrane</keyword>
<comment type="function">
    <text evidence="1">Involved in the TonB-dependent energy-dependent transport of various receptor-bound substrates.</text>
</comment>
<keyword evidence="8 12" id="KW-0812">Transmembrane</keyword>
<dbReference type="GO" id="GO:0022857">
    <property type="term" value="F:transmembrane transporter activity"/>
    <property type="evidence" value="ECO:0007669"/>
    <property type="project" value="InterPro"/>
</dbReference>
<evidence type="ECO:0000313" key="14">
    <source>
        <dbReference type="EMBL" id="RKF40035.1"/>
    </source>
</evidence>
<organism evidence="14 15">
    <name type="scientific">Paraburkholderia fungorum</name>
    <dbReference type="NCBI Taxonomy" id="134537"/>
    <lineage>
        <taxon>Bacteria</taxon>
        <taxon>Pseudomonadati</taxon>
        <taxon>Pseudomonadota</taxon>
        <taxon>Betaproteobacteria</taxon>
        <taxon>Burkholderiales</taxon>
        <taxon>Burkholderiaceae</taxon>
        <taxon>Paraburkholderia</taxon>
    </lineage>
</organism>
<evidence type="ECO:0000256" key="1">
    <source>
        <dbReference type="ARBA" id="ARBA00003540"/>
    </source>
</evidence>
<dbReference type="OrthoDB" id="9798629at2"/>
<dbReference type="PANTHER" id="PTHR30558:SF12">
    <property type="entry name" value="BIOPOLYMER TRANSPORT PROTEIN EXBD"/>
    <property type="match status" value="1"/>
</dbReference>
<dbReference type="InterPro" id="IPR003400">
    <property type="entry name" value="ExbD"/>
</dbReference>
<evidence type="ECO:0000256" key="7">
    <source>
        <dbReference type="ARBA" id="ARBA00022519"/>
    </source>
</evidence>
<evidence type="ECO:0000256" key="12">
    <source>
        <dbReference type="RuleBase" id="RU003879"/>
    </source>
</evidence>
<evidence type="ECO:0000256" key="5">
    <source>
        <dbReference type="ARBA" id="ARBA00022448"/>
    </source>
</evidence>
<protein>
    <submittedName>
        <fullName evidence="14">Biopolymer transporter ExbD</fullName>
    </submittedName>
</protein>
<dbReference type="EMBL" id="MCAS01000029">
    <property type="protein sequence ID" value="RKF40035.1"/>
    <property type="molecule type" value="Genomic_DNA"/>
</dbReference>
<dbReference type="Gene3D" id="3.30.420.270">
    <property type="match status" value="1"/>
</dbReference>
<comment type="similarity">
    <text evidence="3 12">Belongs to the ExbD/TolR family.</text>
</comment>